<organism evidence="2 3">
    <name type="scientific">Casuarius casuarius</name>
    <name type="common">Southern cassowary</name>
    <name type="synonym">Struthio casuarius</name>
    <dbReference type="NCBI Taxonomy" id="8787"/>
    <lineage>
        <taxon>Eukaryota</taxon>
        <taxon>Metazoa</taxon>
        <taxon>Chordata</taxon>
        <taxon>Craniata</taxon>
        <taxon>Vertebrata</taxon>
        <taxon>Euteleostomi</taxon>
        <taxon>Archelosauria</taxon>
        <taxon>Archosauria</taxon>
        <taxon>Dinosauria</taxon>
        <taxon>Saurischia</taxon>
        <taxon>Theropoda</taxon>
        <taxon>Coelurosauria</taxon>
        <taxon>Aves</taxon>
        <taxon>Palaeognathae</taxon>
        <taxon>Casuariiformes</taxon>
        <taxon>Casuariidae</taxon>
        <taxon>Casuarius</taxon>
    </lineage>
</organism>
<dbReference type="SUPFAM" id="SSF48239">
    <property type="entry name" value="Terpenoid cyclases/Protein prenyltransferases"/>
    <property type="match status" value="1"/>
</dbReference>
<dbReference type="Gene3D" id="1.50.10.20">
    <property type="match status" value="1"/>
</dbReference>
<comment type="caution">
    <text evidence="2">The sequence shown here is derived from an EMBL/GenBank/DDBJ whole genome shotgun (WGS) entry which is preliminary data.</text>
</comment>
<keyword evidence="3" id="KW-1185">Reference proteome</keyword>
<evidence type="ECO:0000313" key="3">
    <source>
        <dbReference type="Proteomes" id="UP000524187"/>
    </source>
</evidence>
<protein>
    <submittedName>
        <fullName evidence="2">PZP protein</fullName>
    </submittedName>
</protein>
<feature type="domain" description="Alpha-macroglobulin-like TED" evidence="1">
    <location>
        <begin position="19"/>
        <end position="174"/>
    </location>
</feature>
<dbReference type="InterPro" id="IPR050473">
    <property type="entry name" value="A2M/Complement_sys"/>
</dbReference>
<reference evidence="2 3" key="1">
    <citation type="submission" date="2019-09" db="EMBL/GenBank/DDBJ databases">
        <title>Bird 10,000 Genomes (B10K) Project - Family phase.</title>
        <authorList>
            <person name="Zhang G."/>
        </authorList>
    </citation>
    <scope>NUCLEOTIDE SEQUENCE [LARGE SCALE GENOMIC DNA]</scope>
    <source>
        <strain evidence="2">B10K-LSUMZ-50683</strain>
        <tissue evidence="2">Muscle</tissue>
    </source>
</reference>
<proteinExistence type="predicted"/>
<evidence type="ECO:0000259" key="1">
    <source>
        <dbReference type="Pfam" id="PF07678"/>
    </source>
</evidence>
<dbReference type="EMBL" id="VWPT01000518">
    <property type="protein sequence ID" value="NXE57672.1"/>
    <property type="molecule type" value="Genomic_DNA"/>
</dbReference>
<dbReference type="InterPro" id="IPR011626">
    <property type="entry name" value="Alpha-macroglobulin_TED"/>
</dbReference>
<dbReference type="Pfam" id="PF07678">
    <property type="entry name" value="TED_complement"/>
    <property type="match status" value="1"/>
</dbReference>
<dbReference type="GO" id="GO:0005615">
    <property type="term" value="C:extracellular space"/>
    <property type="evidence" value="ECO:0007669"/>
    <property type="project" value="InterPro"/>
</dbReference>
<accession>A0A7K8NWF6</accession>
<dbReference type="PANTHER" id="PTHR11412">
    <property type="entry name" value="MACROGLOBULIN / COMPLEMENT"/>
    <property type="match status" value="1"/>
</dbReference>
<gene>
    <name evidence="2" type="primary">Pzp</name>
    <name evidence="2" type="ORF">CASCAS_R09904</name>
</gene>
<feature type="non-terminal residue" evidence="2">
    <location>
        <position position="174"/>
    </location>
</feature>
<dbReference type="Proteomes" id="UP000524187">
    <property type="component" value="Unassembled WGS sequence"/>
</dbReference>
<dbReference type="PANTHER" id="PTHR11412:SF165">
    <property type="entry name" value="ALPHA-2-MACROGLOBULIN"/>
    <property type="match status" value="1"/>
</dbReference>
<evidence type="ECO:0000313" key="2">
    <source>
        <dbReference type="EMBL" id="NXE57672.1"/>
    </source>
</evidence>
<dbReference type="InterPro" id="IPR008930">
    <property type="entry name" value="Terpenoid_cyclase/PrenylTrfase"/>
</dbReference>
<name>A0A7K8NWF6_CASCA</name>
<feature type="non-terminal residue" evidence="2">
    <location>
        <position position="1"/>
    </location>
</feature>
<sequence>ETEEEKLCGVNIYHCGSPQGGVDSEVTLTAYITIALLEIPLPVTHSMVRNALFCLETAADEKGSHVYTKALLAYAFTLARKEEKRKALLDSLKEEAVKKDGSVHWQRPGREPEVDLPYYHYRAPSAEVEMTAYVLLAHLAPQPAPSQEELSFASCIARWIISQQNPSGGFSSTQ</sequence>
<dbReference type="AlphaFoldDB" id="A0A7K8NWF6"/>